<reference evidence="6 7" key="1">
    <citation type="submission" date="2020-07" db="EMBL/GenBank/DDBJ databases">
        <title>Genomic Encyclopedia of Type Strains, Phase IV (KMG-V): Genome sequencing to study the core and pangenomes of soil and plant-associated prokaryotes.</title>
        <authorList>
            <person name="Whitman W."/>
        </authorList>
    </citation>
    <scope>NUCLEOTIDE SEQUENCE [LARGE SCALE GENOMIC DNA]</scope>
    <source>
        <strain evidence="6 7">X4EP2</strain>
    </source>
</reference>
<dbReference type="InterPro" id="IPR009057">
    <property type="entry name" value="Homeodomain-like_sf"/>
</dbReference>
<dbReference type="SUPFAM" id="SSF46689">
    <property type="entry name" value="Homeodomain-like"/>
    <property type="match status" value="1"/>
</dbReference>
<dbReference type="InterPro" id="IPR001647">
    <property type="entry name" value="HTH_TetR"/>
</dbReference>
<organism evidence="6 7">
    <name type="scientific">Granulicella arctica</name>
    <dbReference type="NCBI Taxonomy" id="940613"/>
    <lineage>
        <taxon>Bacteria</taxon>
        <taxon>Pseudomonadati</taxon>
        <taxon>Acidobacteriota</taxon>
        <taxon>Terriglobia</taxon>
        <taxon>Terriglobales</taxon>
        <taxon>Acidobacteriaceae</taxon>
        <taxon>Granulicella</taxon>
    </lineage>
</organism>
<name>A0A7Y9TJ94_9BACT</name>
<keyword evidence="1" id="KW-0805">Transcription regulation</keyword>
<sequence length="186" mass="20700">MERGFDQVTVDEIAEAADVSRMTVFNHFSRKEDMFFDLDDEGREELMAGLQKKENSASPIEAVRRFAHWAVAEQRPYVRFSEAGSEKFLETIQASDALKARARAIRDELTDMLTVGLAKAANRHLPDPAASLAASLLVATWVVAAFEAHRIFRESRDVERSNTAFLAIVDQGIRGVKVAVEGTPYA</sequence>
<dbReference type="PANTHER" id="PTHR30055:SF234">
    <property type="entry name" value="HTH-TYPE TRANSCRIPTIONAL REGULATOR BETI"/>
    <property type="match status" value="1"/>
</dbReference>
<gene>
    <name evidence="6" type="ORF">HDF17_000329</name>
</gene>
<dbReference type="PROSITE" id="PS50977">
    <property type="entry name" value="HTH_TETR_2"/>
    <property type="match status" value="1"/>
</dbReference>
<dbReference type="AlphaFoldDB" id="A0A7Y9TJ94"/>
<dbReference type="Gene3D" id="1.10.357.10">
    <property type="entry name" value="Tetracycline Repressor, domain 2"/>
    <property type="match status" value="1"/>
</dbReference>
<keyword evidence="3" id="KW-0804">Transcription</keyword>
<feature type="DNA-binding region" description="H-T-H motif" evidence="4">
    <location>
        <begin position="9"/>
        <end position="28"/>
    </location>
</feature>
<evidence type="ECO:0000256" key="4">
    <source>
        <dbReference type="PROSITE-ProRule" id="PRU00335"/>
    </source>
</evidence>
<comment type="caution">
    <text evidence="6">The sequence shown here is derived from an EMBL/GenBank/DDBJ whole genome shotgun (WGS) entry which is preliminary data.</text>
</comment>
<evidence type="ECO:0000313" key="6">
    <source>
        <dbReference type="EMBL" id="NYF78042.1"/>
    </source>
</evidence>
<dbReference type="Proteomes" id="UP000589520">
    <property type="component" value="Unassembled WGS sequence"/>
</dbReference>
<accession>A0A7Y9TJ94</accession>
<evidence type="ECO:0000256" key="1">
    <source>
        <dbReference type="ARBA" id="ARBA00023015"/>
    </source>
</evidence>
<evidence type="ECO:0000313" key="7">
    <source>
        <dbReference type="Proteomes" id="UP000589520"/>
    </source>
</evidence>
<dbReference type="GO" id="GO:0000976">
    <property type="term" value="F:transcription cis-regulatory region binding"/>
    <property type="evidence" value="ECO:0007669"/>
    <property type="project" value="TreeGrafter"/>
</dbReference>
<dbReference type="Pfam" id="PF00440">
    <property type="entry name" value="TetR_N"/>
    <property type="match status" value="1"/>
</dbReference>
<dbReference type="EMBL" id="JACCCW010000001">
    <property type="protein sequence ID" value="NYF78042.1"/>
    <property type="molecule type" value="Genomic_DNA"/>
</dbReference>
<dbReference type="InterPro" id="IPR050109">
    <property type="entry name" value="HTH-type_TetR-like_transc_reg"/>
</dbReference>
<proteinExistence type="predicted"/>
<evidence type="ECO:0000256" key="3">
    <source>
        <dbReference type="ARBA" id="ARBA00023163"/>
    </source>
</evidence>
<protein>
    <submittedName>
        <fullName evidence="6">AcrR family transcriptional regulator</fullName>
    </submittedName>
</protein>
<evidence type="ECO:0000256" key="2">
    <source>
        <dbReference type="ARBA" id="ARBA00023125"/>
    </source>
</evidence>
<dbReference type="GO" id="GO:0003700">
    <property type="term" value="F:DNA-binding transcription factor activity"/>
    <property type="evidence" value="ECO:0007669"/>
    <property type="project" value="TreeGrafter"/>
</dbReference>
<evidence type="ECO:0000259" key="5">
    <source>
        <dbReference type="PROSITE" id="PS50977"/>
    </source>
</evidence>
<keyword evidence="2 4" id="KW-0238">DNA-binding</keyword>
<feature type="domain" description="HTH tetR-type" evidence="5">
    <location>
        <begin position="1"/>
        <end position="46"/>
    </location>
</feature>
<keyword evidence="7" id="KW-1185">Reference proteome</keyword>
<dbReference type="PANTHER" id="PTHR30055">
    <property type="entry name" value="HTH-TYPE TRANSCRIPTIONAL REGULATOR RUTR"/>
    <property type="match status" value="1"/>
</dbReference>